<evidence type="ECO:0000313" key="1">
    <source>
        <dbReference type="EMBL" id="ALI01473.1"/>
    </source>
</evidence>
<name>A0A0N9WEY9_PSEFL</name>
<protein>
    <submittedName>
        <fullName evidence="1">Uncharacterized protein</fullName>
    </submittedName>
</protein>
<dbReference type="EMBL" id="CP012830">
    <property type="protein sequence ID" value="ALI01473.1"/>
    <property type="molecule type" value="Genomic_DNA"/>
</dbReference>
<evidence type="ECO:0000313" key="2">
    <source>
        <dbReference type="Proteomes" id="UP000066487"/>
    </source>
</evidence>
<sequence>MGWLSTEVVFLSFEALLSTVLSGSYSQGLIHRKALNGANSAHGKTTEAIDAARQCEKSGGYTDSWELACLRFKQHGVSDTPPREQARLPRRER</sequence>
<reference evidence="2" key="1">
    <citation type="submission" date="2015-09" db="EMBL/GenBank/DDBJ databases">
        <title>Whole genome sequence of Pseudomonas fluorescens FW300-N2E3.</title>
        <authorList>
            <person name="Ray J."/>
            <person name="Melnyk R."/>
            <person name="Deutschbauer A."/>
        </authorList>
    </citation>
    <scope>NUCLEOTIDE SEQUENCE [LARGE SCALE GENOMIC DNA]</scope>
    <source>
        <strain evidence="2">FW300-N2E3</strain>
    </source>
</reference>
<dbReference type="AlphaFoldDB" id="A0A0N9WEY9"/>
<gene>
    <name evidence="1" type="ORF">AO353_10450</name>
</gene>
<organism evidence="1 2">
    <name type="scientific">Pseudomonas fluorescens</name>
    <dbReference type="NCBI Taxonomy" id="294"/>
    <lineage>
        <taxon>Bacteria</taxon>
        <taxon>Pseudomonadati</taxon>
        <taxon>Pseudomonadota</taxon>
        <taxon>Gammaproteobacteria</taxon>
        <taxon>Pseudomonadales</taxon>
        <taxon>Pseudomonadaceae</taxon>
        <taxon>Pseudomonas</taxon>
    </lineage>
</organism>
<dbReference type="Proteomes" id="UP000066487">
    <property type="component" value="Chromosome"/>
</dbReference>
<proteinExistence type="predicted"/>
<accession>A0A0N9WEY9</accession>
<reference evidence="1 2" key="2">
    <citation type="journal article" date="2018" name="Nature">
        <title>Mutant phenotypes for thousands of bacterial genes of unknown function.</title>
        <authorList>
            <person name="Price M.N."/>
            <person name="Wetmore K.M."/>
            <person name="Waters R.J."/>
            <person name="Callaghan M."/>
            <person name="Ray J."/>
            <person name="Liu H."/>
            <person name="Kuehl J.V."/>
            <person name="Melnyk R.A."/>
            <person name="Lamson J.S."/>
            <person name="Suh Y."/>
            <person name="Carlson H.K."/>
            <person name="Esquivel Z."/>
            <person name="Sadeeshkumar H."/>
            <person name="Chakraborty R."/>
            <person name="Zane G.M."/>
            <person name="Rubin B.E."/>
            <person name="Wall J.D."/>
            <person name="Visel A."/>
            <person name="Bristow J."/>
            <person name="Blow M.J."/>
            <person name="Arkin A.P."/>
            <person name="Deutschbauer A.M."/>
        </authorList>
    </citation>
    <scope>NUCLEOTIDE SEQUENCE [LARGE SCALE GENOMIC DNA]</scope>
    <source>
        <strain evidence="1 2">FW300-N2E3</strain>
    </source>
</reference>